<dbReference type="PROSITE" id="PS50979">
    <property type="entry name" value="BC"/>
    <property type="match status" value="1"/>
</dbReference>
<feature type="region of interest" description="Disordered" evidence="6">
    <location>
        <begin position="1"/>
        <end position="26"/>
    </location>
</feature>
<proteinExistence type="predicted"/>
<evidence type="ECO:0000259" key="7">
    <source>
        <dbReference type="PROSITE" id="PS50975"/>
    </source>
</evidence>
<feature type="domain" description="Biotin carboxylation" evidence="8">
    <location>
        <begin position="53"/>
        <end position="325"/>
    </location>
</feature>
<organism evidence="9 10">
    <name type="scientific">Phialocephala subalpina</name>
    <dbReference type="NCBI Taxonomy" id="576137"/>
    <lineage>
        <taxon>Eukaryota</taxon>
        <taxon>Fungi</taxon>
        <taxon>Dikarya</taxon>
        <taxon>Ascomycota</taxon>
        <taxon>Pezizomycotina</taxon>
        <taxon>Leotiomycetes</taxon>
        <taxon>Helotiales</taxon>
        <taxon>Mollisiaceae</taxon>
        <taxon>Phialocephala</taxon>
        <taxon>Phialocephala fortinii species complex</taxon>
    </lineage>
</organism>
<dbReference type="Proteomes" id="UP000184330">
    <property type="component" value="Unassembled WGS sequence"/>
</dbReference>
<name>A0A1L7XKB0_9HELO</name>
<dbReference type="OrthoDB" id="196847at2759"/>
<dbReference type="InterPro" id="IPR011761">
    <property type="entry name" value="ATP-grasp"/>
</dbReference>
<sequence>MFQGQRPKGNTTTTQRHESKDESYSSGRPFIVTEVPAYQYPKNTSDMPTSNRLFSRVLIANRGEIAVRIIRTLRRLNIRSIAIYSKEDINSQHVRDADASYVLLGTTLTETYLSPENFIEVAKKGGAEAIIPGYGFLSENADFAEASRTLAEKLGIPVLPGSGVLGSDSSIANSPVSIAGKIGYPVMLKSSAGGGGLEIQKCNNVQELLLETFENVQLLSWKLFKDDSVFLEKFVNNARHIEVQIIGDRRGLVGHVWDGDCSMQRRKQKVIEEAPESFIPDVPRRQMREAAIKLAAAQCYRGVGTVEFLYDGDNTVTVTSMPQWL</sequence>
<evidence type="ECO:0000256" key="4">
    <source>
        <dbReference type="ARBA" id="ARBA00023267"/>
    </source>
</evidence>
<dbReference type="SUPFAM" id="SSF52440">
    <property type="entry name" value="PreATP-grasp domain"/>
    <property type="match status" value="1"/>
</dbReference>
<dbReference type="Pfam" id="PF02786">
    <property type="entry name" value="CPSase_L_D2"/>
    <property type="match status" value="1"/>
</dbReference>
<dbReference type="GO" id="GO:0016874">
    <property type="term" value="F:ligase activity"/>
    <property type="evidence" value="ECO:0007669"/>
    <property type="project" value="UniProtKB-KW"/>
</dbReference>
<evidence type="ECO:0000259" key="8">
    <source>
        <dbReference type="PROSITE" id="PS50979"/>
    </source>
</evidence>
<evidence type="ECO:0000256" key="2">
    <source>
        <dbReference type="ARBA" id="ARBA00022741"/>
    </source>
</evidence>
<dbReference type="InterPro" id="IPR011764">
    <property type="entry name" value="Biotin_carboxylation_dom"/>
</dbReference>
<dbReference type="AlphaFoldDB" id="A0A1L7XKB0"/>
<keyword evidence="3 5" id="KW-0067">ATP-binding</keyword>
<dbReference type="PANTHER" id="PTHR18866">
    <property type="entry name" value="CARBOXYLASE:PYRUVATE/ACETYL-COA/PROPIONYL-COA CARBOXYLASE"/>
    <property type="match status" value="1"/>
</dbReference>
<dbReference type="SUPFAM" id="SSF56059">
    <property type="entry name" value="Glutathione synthetase ATP-binding domain-like"/>
    <property type="match status" value="1"/>
</dbReference>
<evidence type="ECO:0000313" key="9">
    <source>
        <dbReference type="EMBL" id="CZR65491.1"/>
    </source>
</evidence>
<accession>A0A1L7XKB0</accession>
<dbReference type="PROSITE" id="PS50975">
    <property type="entry name" value="ATP_GRASP"/>
    <property type="match status" value="1"/>
</dbReference>
<dbReference type="InterPro" id="IPR005479">
    <property type="entry name" value="CPAse_ATP-bd"/>
</dbReference>
<dbReference type="PANTHER" id="PTHR18866:SF128">
    <property type="entry name" value="UREA AMIDOLYASE"/>
    <property type="match status" value="1"/>
</dbReference>
<evidence type="ECO:0000313" key="10">
    <source>
        <dbReference type="Proteomes" id="UP000184330"/>
    </source>
</evidence>
<protein>
    <submittedName>
        <fullName evidence="9">Uncharacterized protein</fullName>
    </submittedName>
</protein>
<evidence type="ECO:0000256" key="5">
    <source>
        <dbReference type="PROSITE-ProRule" id="PRU00409"/>
    </source>
</evidence>
<keyword evidence="1" id="KW-0436">Ligase</keyword>
<dbReference type="InterPro" id="IPR050856">
    <property type="entry name" value="Biotin_carboxylase_complex"/>
</dbReference>
<reference evidence="9 10" key="1">
    <citation type="submission" date="2016-03" db="EMBL/GenBank/DDBJ databases">
        <authorList>
            <person name="Ploux O."/>
        </authorList>
    </citation>
    <scope>NUCLEOTIDE SEQUENCE [LARGE SCALE GENOMIC DNA]</scope>
    <source>
        <strain evidence="9 10">UAMH 11012</strain>
    </source>
</reference>
<evidence type="ECO:0000256" key="6">
    <source>
        <dbReference type="SAM" id="MobiDB-lite"/>
    </source>
</evidence>
<dbReference type="GO" id="GO:0005524">
    <property type="term" value="F:ATP binding"/>
    <property type="evidence" value="ECO:0007669"/>
    <property type="project" value="UniProtKB-UniRule"/>
</dbReference>
<keyword evidence="4" id="KW-0092">Biotin</keyword>
<evidence type="ECO:0000256" key="3">
    <source>
        <dbReference type="ARBA" id="ARBA00022840"/>
    </source>
</evidence>
<feature type="domain" description="ATP-grasp" evidence="7">
    <location>
        <begin position="148"/>
        <end position="321"/>
    </location>
</feature>
<evidence type="ECO:0000256" key="1">
    <source>
        <dbReference type="ARBA" id="ARBA00022598"/>
    </source>
</evidence>
<dbReference type="GO" id="GO:0046872">
    <property type="term" value="F:metal ion binding"/>
    <property type="evidence" value="ECO:0007669"/>
    <property type="project" value="InterPro"/>
</dbReference>
<keyword evidence="2 5" id="KW-0547">Nucleotide-binding</keyword>
<dbReference type="InterPro" id="IPR016185">
    <property type="entry name" value="PreATP-grasp_dom_sf"/>
</dbReference>
<dbReference type="STRING" id="576137.A0A1L7XKB0"/>
<dbReference type="EMBL" id="FJOG01000031">
    <property type="protein sequence ID" value="CZR65491.1"/>
    <property type="molecule type" value="Genomic_DNA"/>
</dbReference>
<keyword evidence="10" id="KW-1185">Reference proteome</keyword>
<gene>
    <name evidence="9" type="ORF">PAC_15391</name>
</gene>
<dbReference type="Gene3D" id="3.30.470.20">
    <property type="entry name" value="ATP-grasp fold, B domain"/>
    <property type="match status" value="1"/>
</dbReference>